<dbReference type="AlphaFoldDB" id="A0A6A3GI87"/>
<feature type="region of interest" description="Disordered" evidence="1">
    <location>
        <begin position="98"/>
        <end position="127"/>
    </location>
</feature>
<evidence type="ECO:0000256" key="1">
    <source>
        <dbReference type="SAM" id="MobiDB-lite"/>
    </source>
</evidence>
<dbReference type="EMBL" id="QXFW01006733">
    <property type="protein sequence ID" value="KAE8958554.1"/>
    <property type="molecule type" value="Genomic_DNA"/>
</dbReference>
<evidence type="ECO:0000313" key="2">
    <source>
        <dbReference type="EMBL" id="KAE8958554.1"/>
    </source>
</evidence>
<dbReference type="Proteomes" id="UP000460718">
    <property type="component" value="Unassembled WGS sequence"/>
</dbReference>
<proteinExistence type="predicted"/>
<feature type="compositionally biased region" description="Polar residues" evidence="1">
    <location>
        <begin position="113"/>
        <end position="127"/>
    </location>
</feature>
<sequence>MSSALKIVQPAMLFCSTSFLGIGVDAGMVAAFNLLNACTMRHFPLGLRTQNFGDECGDLDSRTMPAACFAAKKASITSTCSFGSGHCRVVQYSVPGTRSISCLTPRSGGRTEGGSSLTTSDNSFGRA</sequence>
<protein>
    <submittedName>
        <fullName evidence="2">Uncharacterized protein</fullName>
    </submittedName>
</protein>
<name>A0A6A3GI87_9STRA</name>
<organism evidence="2 3">
    <name type="scientific">Phytophthora fragariae</name>
    <dbReference type="NCBI Taxonomy" id="53985"/>
    <lineage>
        <taxon>Eukaryota</taxon>
        <taxon>Sar</taxon>
        <taxon>Stramenopiles</taxon>
        <taxon>Oomycota</taxon>
        <taxon>Peronosporomycetes</taxon>
        <taxon>Peronosporales</taxon>
        <taxon>Peronosporaceae</taxon>
        <taxon>Phytophthora</taxon>
    </lineage>
</organism>
<reference evidence="2 3" key="1">
    <citation type="submission" date="2018-09" db="EMBL/GenBank/DDBJ databases">
        <title>Genomic investigation of the strawberry pathogen Phytophthora fragariae indicates pathogenicity is determined by transcriptional variation in three key races.</title>
        <authorList>
            <person name="Adams T.M."/>
            <person name="Armitage A.D."/>
            <person name="Sobczyk M.K."/>
            <person name="Bates H.J."/>
            <person name="Dunwell J.M."/>
            <person name="Nellist C.F."/>
            <person name="Harrison R.J."/>
        </authorList>
    </citation>
    <scope>NUCLEOTIDE SEQUENCE [LARGE SCALE GENOMIC DNA]</scope>
    <source>
        <strain evidence="2 3">SCRP245</strain>
    </source>
</reference>
<accession>A0A6A3GI87</accession>
<comment type="caution">
    <text evidence="2">The sequence shown here is derived from an EMBL/GenBank/DDBJ whole genome shotgun (WGS) entry which is preliminary data.</text>
</comment>
<evidence type="ECO:0000313" key="3">
    <source>
        <dbReference type="Proteomes" id="UP000460718"/>
    </source>
</evidence>
<gene>
    <name evidence="2" type="ORF">PF011_g30724</name>
</gene>